<dbReference type="EMBL" id="PFBP01000019">
    <property type="protein sequence ID" value="PIT89939.1"/>
    <property type="molecule type" value="Genomic_DNA"/>
</dbReference>
<dbReference type="CDD" id="cd13128">
    <property type="entry name" value="MATE_Wzx_like"/>
    <property type="match status" value="1"/>
</dbReference>
<dbReference type="GO" id="GO:0005886">
    <property type="term" value="C:plasma membrane"/>
    <property type="evidence" value="ECO:0007669"/>
    <property type="project" value="UniProtKB-SubCell"/>
</dbReference>
<dbReference type="InterPro" id="IPR002797">
    <property type="entry name" value="Polysacc_synth"/>
</dbReference>
<dbReference type="PANTHER" id="PTHR30250:SF11">
    <property type="entry name" value="O-ANTIGEN TRANSPORTER-RELATED"/>
    <property type="match status" value="1"/>
</dbReference>
<dbReference type="AlphaFoldDB" id="A0A2M6WAW1"/>
<dbReference type="Pfam" id="PF01943">
    <property type="entry name" value="Polysacc_synt"/>
    <property type="match status" value="1"/>
</dbReference>
<feature type="transmembrane region" description="Helical" evidence="6">
    <location>
        <begin position="102"/>
        <end position="125"/>
    </location>
</feature>
<evidence type="ECO:0000256" key="5">
    <source>
        <dbReference type="ARBA" id="ARBA00023136"/>
    </source>
</evidence>
<sequence>MIIVILLCHCRKLFLWEYKKIDMLSPKTLTQNTTYYTGALMLQKILAFVYFTFLARGLGVEDLGKYSFAFSFTTIFSVFVDVGLNSVLTREVAKDKEQTKKILANVLGIKTILSLFTYLLIVGLINLMGYPALTKNLVYLTGIIMLLDTFSATFWGVLRGNQNLKFESLGIILFQAIVVGLGMFLLYLNVGVALQVLAVLAGSSFLFLYSLFEMYRRTRIVPTINFDKSLIKTLLKIAIPFALTGILARLNTQVDTIFLSKVGCANQQICDTNVGIYSVATKITLAIHFIPLAFVAALFPAMSEYYANNKEKLSRVFEKAMRYLMIISLPVAFGIGVLAPDFVPKIFGVEYKSAVLPLQILMFSLIFLFLTFPIGSLLNATSRQLLNTKQVAIAALINFLLNFLLVPKFTYIGGAFSSLISTLVMFYLGLRVSGKIMTYNHKYLWQSFWQCFLSGIIMAAVLWLLLFKLHFIILIILGPVIYFSCLLLFKGLTKSDFSDMLISMKIKR</sequence>
<dbReference type="InterPro" id="IPR050833">
    <property type="entry name" value="Poly_Biosynth_Transport"/>
</dbReference>
<organism evidence="7 8">
    <name type="scientific">Candidatus Kuenenbacteria bacterium CG10_big_fil_rev_8_21_14_0_10_36_11</name>
    <dbReference type="NCBI Taxonomy" id="1974618"/>
    <lineage>
        <taxon>Bacteria</taxon>
        <taxon>Candidatus Kueneniibacteriota</taxon>
    </lineage>
</organism>
<evidence type="ECO:0000256" key="4">
    <source>
        <dbReference type="ARBA" id="ARBA00022989"/>
    </source>
</evidence>
<feature type="transmembrane region" description="Helical" evidence="6">
    <location>
        <begin position="194"/>
        <end position="212"/>
    </location>
</feature>
<evidence type="ECO:0000313" key="8">
    <source>
        <dbReference type="Proteomes" id="UP000231464"/>
    </source>
</evidence>
<feature type="transmembrane region" description="Helical" evidence="6">
    <location>
        <begin position="412"/>
        <end position="431"/>
    </location>
</feature>
<name>A0A2M6WAW1_9BACT</name>
<proteinExistence type="predicted"/>
<gene>
    <name evidence="7" type="ORF">COU23_01120</name>
</gene>
<comment type="caution">
    <text evidence="7">The sequence shown here is derived from an EMBL/GenBank/DDBJ whole genome shotgun (WGS) entry which is preliminary data.</text>
</comment>
<feature type="transmembrane region" description="Helical" evidence="6">
    <location>
        <begin position="390"/>
        <end position="406"/>
    </location>
</feature>
<feature type="transmembrane region" description="Helical" evidence="6">
    <location>
        <begin position="33"/>
        <end position="54"/>
    </location>
</feature>
<comment type="subcellular location">
    <subcellularLocation>
        <location evidence="1">Cell membrane</location>
        <topology evidence="1">Multi-pass membrane protein</topology>
    </subcellularLocation>
</comment>
<evidence type="ECO:0000256" key="3">
    <source>
        <dbReference type="ARBA" id="ARBA00022692"/>
    </source>
</evidence>
<keyword evidence="4 6" id="KW-1133">Transmembrane helix</keyword>
<dbReference type="PANTHER" id="PTHR30250">
    <property type="entry name" value="PST FAMILY PREDICTED COLANIC ACID TRANSPORTER"/>
    <property type="match status" value="1"/>
</dbReference>
<feature type="transmembrane region" description="Helical" evidence="6">
    <location>
        <begin position="323"/>
        <end position="343"/>
    </location>
</feature>
<feature type="transmembrane region" description="Helical" evidence="6">
    <location>
        <begin position="233"/>
        <end position="250"/>
    </location>
</feature>
<feature type="transmembrane region" description="Helical" evidence="6">
    <location>
        <begin position="169"/>
        <end position="188"/>
    </location>
</feature>
<evidence type="ECO:0000256" key="1">
    <source>
        <dbReference type="ARBA" id="ARBA00004651"/>
    </source>
</evidence>
<evidence type="ECO:0000313" key="7">
    <source>
        <dbReference type="EMBL" id="PIT89939.1"/>
    </source>
</evidence>
<reference evidence="8" key="1">
    <citation type="submission" date="2017-09" db="EMBL/GenBank/DDBJ databases">
        <title>Depth-based differentiation of microbial function through sediment-hosted aquifers and enrichment of novel symbionts in the deep terrestrial subsurface.</title>
        <authorList>
            <person name="Probst A.J."/>
            <person name="Ladd B."/>
            <person name="Jarett J.K."/>
            <person name="Geller-Mcgrath D.E."/>
            <person name="Sieber C.M.K."/>
            <person name="Emerson J.B."/>
            <person name="Anantharaman K."/>
            <person name="Thomas B.C."/>
            <person name="Malmstrom R."/>
            <person name="Stieglmeier M."/>
            <person name="Klingl A."/>
            <person name="Woyke T."/>
            <person name="Ryan C.M."/>
            <person name="Banfield J.F."/>
        </authorList>
    </citation>
    <scope>NUCLEOTIDE SEQUENCE [LARGE SCALE GENOMIC DNA]</scope>
</reference>
<feature type="transmembrane region" description="Helical" evidence="6">
    <location>
        <begin position="137"/>
        <end position="157"/>
    </location>
</feature>
<keyword evidence="5 6" id="KW-0472">Membrane</keyword>
<feature type="transmembrane region" description="Helical" evidence="6">
    <location>
        <begin position="355"/>
        <end position="378"/>
    </location>
</feature>
<feature type="transmembrane region" description="Helical" evidence="6">
    <location>
        <begin position="471"/>
        <end position="489"/>
    </location>
</feature>
<feature type="transmembrane region" description="Helical" evidence="6">
    <location>
        <begin position="66"/>
        <end position="90"/>
    </location>
</feature>
<keyword evidence="2" id="KW-1003">Cell membrane</keyword>
<evidence type="ECO:0000256" key="6">
    <source>
        <dbReference type="SAM" id="Phobius"/>
    </source>
</evidence>
<keyword evidence="3 6" id="KW-0812">Transmembrane</keyword>
<accession>A0A2M6WAW1</accession>
<feature type="transmembrane region" description="Helical" evidence="6">
    <location>
        <begin position="283"/>
        <end position="302"/>
    </location>
</feature>
<evidence type="ECO:0000256" key="2">
    <source>
        <dbReference type="ARBA" id="ARBA00022475"/>
    </source>
</evidence>
<dbReference type="Proteomes" id="UP000231464">
    <property type="component" value="Unassembled WGS sequence"/>
</dbReference>
<feature type="transmembrane region" description="Helical" evidence="6">
    <location>
        <begin position="443"/>
        <end position="465"/>
    </location>
</feature>
<protein>
    <submittedName>
        <fullName evidence="7">Uncharacterized protein</fullName>
    </submittedName>
</protein>